<evidence type="ECO:0008006" key="5">
    <source>
        <dbReference type="Google" id="ProtNLM"/>
    </source>
</evidence>
<dbReference type="OrthoDB" id="9780160at2"/>
<feature type="transmembrane region" description="Helical" evidence="2">
    <location>
        <begin position="54"/>
        <end position="75"/>
    </location>
</feature>
<feature type="transmembrane region" description="Helical" evidence="2">
    <location>
        <begin position="12"/>
        <end position="34"/>
    </location>
</feature>
<dbReference type="GO" id="GO:0015297">
    <property type="term" value="F:antiporter activity"/>
    <property type="evidence" value="ECO:0007669"/>
    <property type="project" value="InterPro"/>
</dbReference>
<accession>A0A2N7UE66</accession>
<keyword evidence="2" id="KW-0472">Membrane</keyword>
<dbReference type="Pfam" id="PF01554">
    <property type="entry name" value="MatE"/>
    <property type="match status" value="1"/>
</dbReference>
<keyword evidence="2" id="KW-0812">Transmembrane</keyword>
<dbReference type="PANTHER" id="PTHR43298:SF2">
    <property type="entry name" value="FMN_FAD EXPORTER YEEO-RELATED"/>
    <property type="match status" value="1"/>
</dbReference>
<feature type="transmembrane region" description="Helical" evidence="2">
    <location>
        <begin position="87"/>
        <end position="113"/>
    </location>
</feature>
<comment type="caution">
    <text evidence="3">The sequence shown here is derived from an EMBL/GenBank/DDBJ whole genome shotgun (WGS) entry which is preliminary data.</text>
</comment>
<dbReference type="RefSeq" id="WP_102651402.1">
    <property type="nucleotide sequence ID" value="NZ_PNRF01000001.1"/>
</dbReference>
<dbReference type="GO" id="GO:0005886">
    <property type="term" value="C:plasma membrane"/>
    <property type="evidence" value="ECO:0007669"/>
    <property type="project" value="TreeGrafter"/>
</dbReference>
<evidence type="ECO:0000256" key="2">
    <source>
        <dbReference type="SAM" id="Phobius"/>
    </source>
</evidence>
<protein>
    <recommendedName>
        <fullName evidence="5">MATE family efflux transporter</fullName>
    </recommendedName>
</protein>
<dbReference type="GO" id="GO:0042910">
    <property type="term" value="F:xenobiotic transmembrane transporter activity"/>
    <property type="evidence" value="ECO:0007669"/>
    <property type="project" value="InterPro"/>
</dbReference>
<feature type="transmembrane region" description="Helical" evidence="2">
    <location>
        <begin position="181"/>
        <end position="204"/>
    </location>
</feature>
<dbReference type="InterPro" id="IPR002528">
    <property type="entry name" value="MATE_fam"/>
</dbReference>
<reference evidence="3 4" key="1">
    <citation type="submission" date="2018-01" db="EMBL/GenBank/DDBJ databases">
        <title>Halomonas endophytica sp. nov., isolated from storage liquid in the stems of Populus euphratica.</title>
        <authorList>
            <person name="Chen C."/>
        </authorList>
    </citation>
    <scope>NUCLEOTIDE SEQUENCE [LARGE SCALE GENOMIC DNA]</scope>
    <source>
        <strain evidence="3 4">MC28</strain>
    </source>
</reference>
<dbReference type="EMBL" id="PNRF01000001">
    <property type="protein sequence ID" value="PMR78723.1"/>
    <property type="molecule type" value="Genomic_DNA"/>
</dbReference>
<feature type="transmembrane region" description="Helical" evidence="2">
    <location>
        <begin position="266"/>
        <end position="290"/>
    </location>
</feature>
<dbReference type="Proteomes" id="UP000235803">
    <property type="component" value="Unassembled WGS sequence"/>
</dbReference>
<feature type="transmembrane region" description="Helical" evidence="2">
    <location>
        <begin position="155"/>
        <end position="175"/>
    </location>
</feature>
<keyword evidence="1" id="KW-0813">Transport</keyword>
<organism evidence="3 4">
    <name type="scientific">Billgrantia endophytica</name>
    <dbReference type="NCBI Taxonomy" id="2033802"/>
    <lineage>
        <taxon>Bacteria</taxon>
        <taxon>Pseudomonadati</taxon>
        <taxon>Pseudomonadota</taxon>
        <taxon>Gammaproteobacteria</taxon>
        <taxon>Oceanospirillales</taxon>
        <taxon>Halomonadaceae</taxon>
        <taxon>Billgrantia</taxon>
    </lineage>
</organism>
<feature type="transmembrane region" description="Helical" evidence="2">
    <location>
        <begin position="374"/>
        <end position="395"/>
    </location>
</feature>
<gene>
    <name evidence="3" type="ORF">C1H69_00140</name>
</gene>
<evidence type="ECO:0000313" key="3">
    <source>
        <dbReference type="EMBL" id="PMR78723.1"/>
    </source>
</evidence>
<name>A0A2N7UE66_9GAMM</name>
<feature type="transmembrane region" description="Helical" evidence="2">
    <location>
        <begin position="338"/>
        <end position="362"/>
    </location>
</feature>
<proteinExistence type="predicted"/>
<dbReference type="InterPro" id="IPR050222">
    <property type="entry name" value="MATE_MdtK"/>
</dbReference>
<dbReference type="AlphaFoldDB" id="A0A2N7UE66"/>
<evidence type="ECO:0000256" key="1">
    <source>
        <dbReference type="ARBA" id="ARBA00022448"/>
    </source>
</evidence>
<keyword evidence="2" id="KW-1133">Transmembrane helix</keyword>
<feature type="transmembrane region" description="Helical" evidence="2">
    <location>
        <begin position="119"/>
        <end position="143"/>
    </location>
</feature>
<sequence length="436" mass="47310">MTKTTYADLLQISVPVTLVQFTASLLLVTDTFMIKTFAPEALATLGGGNGIFLFAQFSVVAAMFSIDGYIAFAVVRDDPETHREILGTSMFLAIILGLLCVFAAAILFLGWQGGDKRQIAIYILMMSLSLPFFLVFLVFQKFWISRGESIQMFQINLFGLALNALADVVLLHLLLTEPDSALSIALATVVLRMSALTAVLWYTLARLGKADTFRIFLPTPHGRTLRKLSSLSLSTGLNGVLDSATMLLLSLGAIHYGTYAMEISQYAITLSLVLFPLYIGIGNAATILVGGALGQGQLSVARIIAWRALKLASLFAAVATALILGTVLTRYARIETELALVLLCVAAYQWADAIQAVGAGILRASNFGTPQVLANALAFYGVGPLILVICLLLNFEFLGLWVTFSLAIITTGFFHYLLYLKWSWHWIESDAGSQHS</sequence>
<dbReference type="PANTHER" id="PTHR43298">
    <property type="entry name" value="MULTIDRUG RESISTANCE PROTEIN NORM-RELATED"/>
    <property type="match status" value="1"/>
</dbReference>
<feature type="transmembrane region" description="Helical" evidence="2">
    <location>
        <begin position="311"/>
        <end position="332"/>
    </location>
</feature>
<keyword evidence="4" id="KW-1185">Reference proteome</keyword>
<evidence type="ECO:0000313" key="4">
    <source>
        <dbReference type="Proteomes" id="UP000235803"/>
    </source>
</evidence>
<feature type="transmembrane region" description="Helical" evidence="2">
    <location>
        <begin position="401"/>
        <end position="419"/>
    </location>
</feature>